<organism evidence="1 2">
    <name type="scientific">Pistacia atlantica</name>
    <dbReference type="NCBI Taxonomy" id="434234"/>
    <lineage>
        <taxon>Eukaryota</taxon>
        <taxon>Viridiplantae</taxon>
        <taxon>Streptophyta</taxon>
        <taxon>Embryophyta</taxon>
        <taxon>Tracheophyta</taxon>
        <taxon>Spermatophyta</taxon>
        <taxon>Magnoliopsida</taxon>
        <taxon>eudicotyledons</taxon>
        <taxon>Gunneridae</taxon>
        <taxon>Pentapetalae</taxon>
        <taxon>rosids</taxon>
        <taxon>malvids</taxon>
        <taxon>Sapindales</taxon>
        <taxon>Anacardiaceae</taxon>
        <taxon>Pistacia</taxon>
    </lineage>
</organism>
<gene>
    <name evidence="1" type="ORF">Patl1_19025</name>
</gene>
<dbReference type="EMBL" id="CM047898">
    <property type="protein sequence ID" value="KAJ0106498.1"/>
    <property type="molecule type" value="Genomic_DNA"/>
</dbReference>
<evidence type="ECO:0000313" key="1">
    <source>
        <dbReference type="EMBL" id="KAJ0106498.1"/>
    </source>
</evidence>
<protein>
    <submittedName>
        <fullName evidence="1">Uncharacterized protein</fullName>
    </submittedName>
</protein>
<name>A0ACC1C3H2_9ROSI</name>
<sequence>MASTASLLPQQQQPVAVNSGASLSNVAGNSSGSIGPFFAVMSVLTILAIISCVLGRICTRDRHSSNTSNSTMSPSELFKNRDFFGRLKRRSGHHRSIVNLGQVEVGAKVMDLGEDTNDVNKAKDQDPGKAEDPPQLV</sequence>
<comment type="caution">
    <text evidence="1">The sequence shown here is derived from an EMBL/GenBank/DDBJ whole genome shotgun (WGS) entry which is preliminary data.</text>
</comment>
<reference evidence="2" key="1">
    <citation type="journal article" date="2023" name="G3 (Bethesda)">
        <title>Genome assembly and association tests identify interacting loci associated with vigor, precocity, and sex in interspecific pistachio rootstocks.</title>
        <authorList>
            <person name="Palmer W."/>
            <person name="Jacygrad E."/>
            <person name="Sagayaradj S."/>
            <person name="Cavanaugh K."/>
            <person name="Han R."/>
            <person name="Bertier L."/>
            <person name="Beede B."/>
            <person name="Kafkas S."/>
            <person name="Golino D."/>
            <person name="Preece J."/>
            <person name="Michelmore R."/>
        </authorList>
    </citation>
    <scope>NUCLEOTIDE SEQUENCE [LARGE SCALE GENOMIC DNA]</scope>
</reference>
<proteinExistence type="predicted"/>
<evidence type="ECO:0000313" key="2">
    <source>
        <dbReference type="Proteomes" id="UP001164250"/>
    </source>
</evidence>
<keyword evidence="2" id="KW-1185">Reference proteome</keyword>
<accession>A0ACC1C3H2</accession>
<dbReference type="Proteomes" id="UP001164250">
    <property type="component" value="Chromosome 2"/>
</dbReference>